<feature type="region of interest" description="Disordered" evidence="1">
    <location>
        <begin position="22"/>
        <end position="41"/>
    </location>
</feature>
<evidence type="ECO:0000313" key="3">
    <source>
        <dbReference type="Proteomes" id="UP000184295"/>
    </source>
</evidence>
<evidence type="ECO:0000313" key="2">
    <source>
        <dbReference type="EMBL" id="SHE82311.1"/>
    </source>
</evidence>
<protein>
    <submittedName>
        <fullName evidence="2">Uncharacterized protein</fullName>
    </submittedName>
</protein>
<dbReference type="Proteomes" id="UP000184295">
    <property type="component" value="Unassembled WGS sequence"/>
</dbReference>
<name>A0A1M4WLY5_9ACTN</name>
<organism evidence="2 3">
    <name type="scientific">Ferrithrix thermotolerans DSM 19514</name>
    <dbReference type="NCBI Taxonomy" id="1121881"/>
    <lineage>
        <taxon>Bacteria</taxon>
        <taxon>Bacillati</taxon>
        <taxon>Actinomycetota</taxon>
        <taxon>Acidimicrobiia</taxon>
        <taxon>Acidimicrobiales</taxon>
        <taxon>Acidimicrobiaceae</taxon>
        <taxon>Ferrithrix</taxon>
    </lineage>
</organism>
<feature type="non-terminal residue" evidence="2">
    <location>
        <position position="41"/>
    </location>
</feature>
<accession>A0A1M4WLY5</accession>
<evidence type="ECO:0000256" key="1">
    <source>
        <dbReference type="SAM" id="MobiDB-lite"/>
    </source>
</evidence>
<keyword evidence="3" id="KW-1185">Reference proteome</keyword>
<dbReference type="EMBL" id="FQUL01000027">
    <property type="protein sequence ID" value="SHE82311.1"/>
    <property type="molecule type" value="Genomic_DNA"/>
</dbReference>
<reference evidence="3" key="1">
    <citation type="submission" date="2016-11" db="EMBL/GenBank/DDBJ databases">
        <authorList>
            <person name="Varghese N."/>
            <person name="Submissions S."/>
        </authorList>
    </citation>
    <scope>NUCLEOTIDE SEQUENCE [LARGE SCALE GENOMIC DNA]</scope>
    <source>
        <strain evidence="3">DSM 19514</strain>
    </source>
</reference>
<gene>
    <name evidence="2" type="ORF">SAMN02745225_01713</name>
</gene>
<sequence length="41" mass="4387">MIVQMPTKTQAAHVAEITGGTLLHNHQGKPTSKVALDDFEA</sequence>
<dbReference type="AlphaFoldDB" id="A0A1M4WLY5"/>
<proteinExistence type="predicted"/>